<evidence type="ECO:0000313" key="1">
    <source>
        <dbReference type="EMBL" id="CRZ01534.1"/>
    </source>
</evidence>
<accession>A0A0H5R161</accession>
<name>A0A0H5R161_9EUKA</name>
<proteinExistence type="predicted"/>
<dbReference type="AlphaFoldDB" id="A0A0H5R161"/>
<organism evidence="1">
    <name type="scientific">Spongospora subterranea</name>
    <dbReference type="NCBI Taxonomy" id="70186"/>
    <lineage>
        <taxon>Eukaryota</taxon>
        <taxon>Sar</taxon>
        <taxon>Rhizaria</taxon>
        <taxon>Endomyxa</taxon>
        <taxon>Phytomyxea</taxon>
        <taxon>Plasmodiophorida</taxon>
        <taxon>Plasmodiophoridae</taxon>
        <taxon>Spongospora</taxon>
    </lineage>
</organism>
<protein>
    <submittedName>
        <fullName evidence="1">Uncharacterized protein</fullName>
    </submittedName>
</protein>
<reference evidence="1" key="1">
    <citation type="submission" date="2015-04" db="EMBL/GenBank/DDBJ databases">
        <title>The genome sequence of the plant pathogenic Rhizarian Plasmodiophora brassicae reveals insights in its biotrophic life cycle and the origin of chitin synthesis.</title>
        <authorList>
            <person name="Schwelm A."/>
            <person name="Fogelqvist J."/>
            <person name="Knaust A."/>
            <person name="Julke S."/>
            <person name="Lilja T."/>
            <person name="Dhandapani V."/>
            <person name="Bonilla-Rosso G."/>
            <person name="Karlsson M."/>
            <person name="Shevchenko A."/>
            <person name="Choi S.R."/>
            <person name="Kim H.G."/>
            <person name="Park J.Y."/>
            <person name="Lim Y.P."/>
            <person name="Ludwig-Muller J."/>
            <person name="Dixelius C."/>
        </authorList>
    </citation>
    <scope>NUCLEOTIDE SEQUENCE</scope>
    <source>
        <tissue evidence="1">Potato root galls</tissue>
    </source>
</reference>
<dbReference type="EMBL" id="HACM01001092">
    <property type="protein sequence ID" value="CRZ01534.1"/>
    <property type="molecule type" value="Transcribed_RNA"/>
</dbReference>
<sequence length="135" mass="15369">MQNECVQFVRLHCAMLDGKLCLDRFRERVTTAMIITLTDLLHQMGTPLSYDLGEHQAIGVRWQTGWLVAMTVHRSRRRKSSLAGEDLASRSLHAVSRYIMKKPQDLVIYVLCFLSYQHNLGKTSSCAEDLSDGQV</sequence>